<feature type="compositionally biased region" description="Polar residues" evidence="1">
    <location>
        <begin position="184"/>
        <end position="202"/>
    </location>
</feature>
<evidence type="ECO:0000256" key="1">
    <source>
        <dbReference type="SAM" id="MobiDB-lite"/>
    </source>
</evidence>
<feature type="compositionally biased region" description="Low complexity" evidence="1">
    <location>
        <begin position="100"/>
        <end position="112"/>
    </location>
</feature>
<sequence>MASFAAMMEMSQAQTAQKQAAVQAMAAERKRKEQEVKKRQMEQEKKRKEEEAKLRQKHFEDQKKEAEREKRREERQQAIEAERQKREEAQRDALLGKRTSSSSSSKYPSSASQARVRDEVRKKRLPSEEEDEDGLPKGEVLTRQEIRERKLQQRLKREFGEKRNSTTGSYNRPGRRLPGGAVDLTTTGRPQLTSGSGSVKQRLSALPNTLQALNQNKRDTRTIDEIVTELHANKKKTIEGEDAKGFDDWFGTKKKEQPQSRPGSSAPASGANTPKSARESSVGWILDFFKILLFVRRSRCQRFLYTDFRQHAQALCDVQADT</sequence>
<name>A0A4S8MG10_DENBC</name>
<protein>
    <submittedName>
        <fullName evidence="2">Uncharacterized protein</fullName>
    </submittedName>
</protein>
<dbReference type="Proteomes" id="UP000297245">
    <property type="component" value="Unassembled WGS sequence"/>
</dbReference>
<feature type="compositionally biased region" description="Basic and acidic residues" evidence="1">
    <location>
        <begin position="245"/>
        <end position="258"/>
    </location>
</feature>
<feature type="region of interest" description="Disordered" evidence="1">
    <location>
        <begin position="245"/>
        <end position="276"/>
    </location>
</feature>
<evidence type="ECO:0000313" key="2">
    <source>
        <dbReference type="EMBL" id="THV01044.1"/>
    </source>
</evidence>
<feature type="compositionally biased region" description="Basic and acidic residues" evidence="1">
    <location>
        <begin position="115"/>
        <end position="127"/>
    </location>
</feature>
<reference evidence="2 3" key="1">
    <citation type="journal article" date="2019" name="Nat. Ecol. Evol.">
        <title>Megaphylogeny resolves global patterns of mushroom evolution.</title>
        <authorList>
            <person name="Varga T."/>
            <person name="Krizsan K."/>
            <person name="Foldi C."/>
            <person name="Dima B."/>
            <person name="Sanchez-Garcia M."/>
            <person name="Sanchez-Ramirez S."/>
            <person name="Szollosi G.J."/>
            <person name="Szarkandi J.G."/>
            <person name="Papp V."/>
            <person name="Albert L."/>
            <person name="Andreopoulos W."/>
            <person name="Angelini C."/>
            <person name="Antonin V."/>
            <person name="Barry K.W."/>
            <person name="Bougher N.L."/>
            <person name="Buchanan P."/>
            <person name="Buyck B."/>
            <person name="Bense V."/>
            <person name="Catcheside P."/>
            <person name="Chovatia M."/>
            <person name="Cooper J."/>
            <person name="Damon W."/>
            <person name="Desjardin D."/>
            <person name="Finy P."/>
            <person name="Geml J."/>
            <person name="Haridas S."/>
            <person name="Hughes K."/>
            <person name="Justo A."/>
            <person name="Karasinski D."/>
            <person name="Kautmanova I."/>
            <person name="Kiss B."/>
            <person name="Kocsube S."/>
            <person name="Kotiranta H."/>
            <person name="LaButti K.M."/>
            <person name="Lechner B.E."/>
            <person name="Liimatainen K."/>
            <person name="Lipzen A."/>
            <person name="Lukacs Z."/>
            <person name="Mihaltcheva S."/>
            <person name="Morgado L.N."/>
            <person name="Niskanen T."/>
            <person name="Noordeloos M.E."/>
            <person name="Ohm R.A."/>
            <person name="Ortiz-Santana B."/>
            <person name="Ovrebo C."/>
            <person name="Racz N."/>
            <person name="Riley R."/>
            <person name="Savchenko A."/>
            <person name="Shiryaev A."/>
            <person name="Soop K."/>
            <person name="Spirin V."/>
            <person name="Szebenyi C."/>
            <person name="Tomsovsky M."/>
            <person name="Tulloss R.E."/>
            <person name="Uehling J."/>
            <person name="Grigoriev I.V."/>
            <person name="Vagvolgyi C."/>
            <person name="Papp T."/>
            <person name="Martin F.M."/>
            <person name="Miettinen O."/>
            <person name="Hibbett D.S."/>
            <person name="Nagy L.G."/>
        </authorList>
    </citation>
    <scope>NUCLEOTIDE SEQUENCE [LARGE SCALE GENOMIC DNA]</scope>
    <source>
        <strain evidence="2 3">CBS 962.96</strain>
    </source>
</reference>
<evidence type="ECO:0000313" key="3">
    <source>
        <dbReference type="Proteomes" id="UP000297245"/>
    </source>
</evidence>
<proteinExistence type="predicted"/>
<dbReference type="OrthoDB" id="6259853at2759"/>
<dbReference type="EMBL" id="ML179095">
    <property type="protein sequence ID" value="THV01044.1"/>
    <property type="molecule type" value="Genomic_DNA"/>
</dbReference>
<feature type="compositionally biased region" description="Basic and acidic residues" evidence="1">
    <location>
        <begin position="134"/>
        <end position="164"/>
    </location>
</feature>
<feature type="compositionally biased region" description="Low complexity" evidence="1">
    <location>
        <begin position="12"/>
        <end position="26"/>
    </location>
</feature>
<feature type="compositionally biased region" description="Low complexity" evidence="1">
    <location>
        <begin position="262"/>
        <end position="271"/>
    </location>
</feature>
<accession>A0A4S8MG10</accession>
<organism evidence="2 3">
    <name type="scientific">Dendrothele bispora (strain CBS 962.96)</name>
    <dbReference type="NCBI Taxonomy" id="1314807"/>
    <lineage>
        <taxon>Eukaryota</taxon>
        <taxon>Fungi</taxon>
        <taxon>Dikarya</taxon>
        <taxon>Basidiomycota</taxon>
        <taxon>Agaricomycotina</taxon>
        <taxon>Agaricomycetes</taxon>
        <taxon>Agaricomycetidae</taxon>
        <taxon>Agaricales</taxon>
        <taxon>Agaricales incertae sedis</taxon>
        <taxon>Dendrothele</taxon>
    </lineage>
</organism>
<dbReference type="AlphaFoldDB" id="A0A4S8MG10"/>
<feature type="region of interest" description="Disordered" evidence="1">
    <location>
        <begin position="1"/>
        <end position="202"/>
    </location>
</feature>
<gene>
    <name evidence="2" type="ORF">K435DRAFT_422147</name>
</gene>
<keyword evidence="3" id="KW-1185">Reference proteome</keyword>
<feature type="compositionally biased region" description="Basic and acidic residues" evidence="1">
    <location>
        <begin position="27"/>
        <end position="95"/>
    </location>
</feature>